<dbReference type="Proteomes" id="UP000323930">
    <property type="component" value="Unassembled WGS sequence"/>
</dbReference>
<proteinExistence type="predicted"/>
<protein>
    <recommendedName>
        <fullName evidence="1">STAS domain-containing protein</fullName>
    </recommendedName>
</protein>
<comment type="caution">
    <text evidence="2">The sequence shown here is derived from an EMBL/GenBank/DDBJ whole genome shotgun (WGS) entry which is preliminary data.</text>
</comment>
<evidence type="ECO:0000259" key="1">
    <source>
        <dbReference type="PROSITE" id="PS50801"/>
    </source>
</evidence>
<dbReference type="RefSeq" id="WP_148541515.1">
    <property type="nucleotide sequence ID" value="NZ_VSDQ01000577.1"/>
</dbReference>
<dbReference type="Pfam" id="PF01740">
    <property type="entry name" value="STAS"/>
    <property type="match status" value="1"/>
</dbReference>
<keyword evidence="3" id="KW-1185">Reference proteome</keyword>
<evidence type="ECO:0000313" key="2">
    <source>
        <dbReference type="EMBL" id="TYA78478.1"/>
    </source>
</evidence>
<feature type="domain" description="STAS" evidence="1">
    <location>
        <begin position="1"/>
        <end position="88"/>
    </location>
</feature>
<name>A0A5D0I531_9FLAO</name>
<accession>A0A5D0I531</accession>
<dbReference type="InterPro" id="IPR002645">
    <property type="entry name" value="STAS_dom"/>
</dbReference>
<dbReference type="PROSITE" id="PS50801">
    <property type="entry name" value="STAS"/>
    <property type="match status" value="1"/>
</dbReference>
<dbReference type="InterPro" id="IPR036513">
    <property type="entry name" value="STAS_dom_sf"/>
</dbReference>
<reference evidence="2 3" key="1">
    <citation type="submission" date="2019-08" db="EMBL/GenBank/DDBJ databases">
        <title>Seonamhaeicola sediminis sp. nov., isolated from marine sediment.</title>
        <authorList>
            <person name="Cao W.R."/>
        </authorList>
    </citation>
    <scope>NUCLEOTIDE SEQUENCE [LARGE SCALE GENOMIC DNA]</scope>
    <source>
        <strain evidence="2 3">B011</strain>
    </source>
</reference>
<gene>
    <name evidence="2" type="ORF">FUA24_08965</name>
</gene>
<dbReference type="SUPFAM" id="SSF52091">
    <property type="entry name" value="SpoIIaa-like"/>
    <property type="match status" value="1"/>
</dbReference>
<sequence length="88" mass="9907">MSVTVKNKNGIMHAKGVLNSSSFVQFQSILQKSFKSQNSILLNLDKINSIDSNGILVLYKIYKKAKIHNKEFKILGSKSSFIYNQIAL</sequence>
<dbReference type="AlphaFoldDB" id="A0A5D0I531"/>
<dbReference type="EMBL" id="VSDQ01000577">
    <property type="protein sequence ID" value="TYA78478.1"/>
    <property type="molecule type" value="Genomic_DNA"/>
</dbReference>
<organism evidence="2 3">
    <name type="scientific">Seonamhaeicola marinus</name>
    <dbReference type="NCBI Taxonomy" id="1912246"/>
    <lineage>
        <taxon>Bacteria</taxon>
        <taxon>Pseudomonadati</taxon>
        <taxon>Bacteroidota</taxon>
        <taxon>Flavobacteriia</taxon>
        <taxon>Flavobacteriales</taxon>
        <taxon>Flavobacteriaceae</taxon>
    </lineage>
</organism>
<dbReference type="OrthoDB" id="1163458at2"/>
<dbReference type="Gene3D" id="3.30.750.24">
    <property type="entry name" value="STAS domain"/>
    <property type="match status" value="1"/>
</dbReference>
<evidence type="ECO:0000313" key="3">
    <source>
        <dbReference type="Proteomes" id="UP000323930"/>
    </source>
</evidence>